<dbReference type="EMBL" id="KB105645">
    <property type="protein sequence ID" value="ELK32061.1"/>
    <property type="molecule type" value="Genomic_DNA"/>
</dbReference>
<dbReference type="GO" id="GO:0005829">
    <property type="term" value="C:cytosol"/>
    <property type="evidence" value="ECO:0007669"/>
    <property type="project" value="TreeGrafter"/>
</dbReference>
<dbReference type="PANTHER" id="PTHR11051:SF8">
    <property type="entry name" value="PROTEIN-GLUCOSYLGALACTOSYLHYDROXYLYSINE GLUCOSIDASE"/>
    <property type="match status" value="1"/>
</dbReference>
<proteinExistence type="inferred from homology"/>
<dbReference type="PANTHER" id="PTHR11051">
    <property type="entry name" value="GLYCOSYL HYDROLASE-RELATED"/>
    <property type="match status" value="1"/>
</dbReference>
<dbReference type="Proteomes" id="UP000010556">
    <property type="component" value="Unassembled WGS sequence"/>
</dbReference>
<dbReference type="InterPro" id="IPR008928">
    <property type="entry name" value="6-hairpin_glycosidase_sf"/>
</dbReference>
<dbReference type="InterPro" id="IPR005195">
    <property type="entry name" value="Glyco_hydro_65_M"/>
</dbReference>
<evidence type="ECO:0000313" key="3">
    <source>
        <dbReference type="EMBL" id="ELK32061.1"/>
    </source>
</evidence>
<evidence type="ECO:0000259" key="2">
    <source>
        <dbReference type="Pfam" id="PF03632"/>
    </source>
</evidence>
<keyword evidence="4" id="KW-1185">Reference proteome</keyword>
<dbReference type="eggNOG" id="KOG4125">
    <property type="taxonomic scope" value="Eukaryota"/>
</dbReference>
<feature type="domain" description="Glycoside hydrolase family 65 central catalytic" evidence="2">
    <location>
        <begin position="239"/>
        <end position="307"/>
    </location>
</feature>
<dbReference type="InterPro" id="IPR012341">
    <property type="entry name" value="6hp_glycosidase-like_sf"/>
</dbReference>
<dbReference type="Pfam" id="PF03632">
    <property type="entry name" value="Glyco_hydro_65m"/>
    <property type="match status" value="2"/>
</dbReference>
<comment type="similarity">
    <text evidence="1">Belongs to the glycosyl hydrolase 65 family.</text>
</comment>
<sequence>MADASEDPTVFTAHSLPDDPRLWATVTNAYLGTRVYHDTLHVNGVYNGTLGDTHRAILPSPVGVRLEAPTGTGEQLTTTFILDTNTGSHCLLPTPTPAVFQPGVPGYVCHGLSPGGLSNGSREECYWGHVFWDQDLWMFPNVLLLQPQAARALLQYRVQTLGGALDNARSLGYQGAKFAWESAASGLEVCPEDIYGTQEVHVNGAVALAFQLYYHSTQVRRPPTGRGAGLPAVLPQHPGVMPPDEYHSGVNNSVYTNVLAQNSLRFAAALARDLGRPVPSRWLSVADKIKVPFDPKHNFHPEFDGYEPGEEVKQADVVLLGYPVPFSLSPQVRRKNLEMYEAVTSPQGPAMTWRVQGKTPYRLSE</sequence>
<gene>
    <name evidence="3" type="ORF">MDA_GLEAN10005456</name>
</gene>
<feature type="domain" description="Glycoside hydrolase family 65 central catalytic" evidence="2">
    <location>
        <begin position="120"/>
        <end position="218"/>
    </location>
</feature>
<dbReference type="GO" id="GO:0005975">
    <property type="term" value="P:carbohydrate metabolic process"/>
    <property type="evidence" value="ECO:0007669"/>
    <property type="project" value="InterPro"/>
</dbReference>
<evidence type="ECO:0000256" key="1">
    <source>
        <dbReference type="ARBA" id="ARBA00006768"/>
    </source>
</evidence>
<protein>
    <submittedName>
        <fullName evidence="3">Acid trehalase-like protein 1</fullName>
    </submittedName>
</protein>
<dbReference type="AlphaFoldDB" id="L5M131"/>
<dbReference type="Gene3D" id="1.50.10.10">
    <property type="match status" value="2"/>
</dbReference>
<reference evidence="4" key="1">
    <citation type="journal article" date="2013" name="Science">
        <title>Comparative analysis of bat genomes provides insight into the evolution of flight and immunity.</title>
        <authorList>
            <person name="Zhang G."/>
            <person name="Cowled C."/>
            <person name="Shi Z."/>
            <person name="Huang Z."/>
            <person name="Bishop-Lilly K.A."/>
            <person name="Fang X."/>
            <person name="Wynne J.W."/>
            <person name="Xiong Z."/>
            <person name="Baker M.L."/>
            <person name="Zhao W."/>
            <person name="Tachedjian M."/>
            <person name="Zhu Y."/>
            <person name="Zhou P."/>
            <person name="Jiang X."/>
            <person name="Ng J."/>
            <person name="Yang L."/>
            <person name="Wu L."/>
            <person name="Xiao J."/>
            <person name="Feng Y."/>
            <person name="Chen Y."/>
            <person name="Sun X."/>
            <person name="Zhang Y."/>
            <person name="Marsh G.A."/>
            <person name="Crameri G."/>
            <person name="Broder C.C."/>
            <person name="Frey K.G."/>
            <person name="Wang L.F."/>
            <person name="Wang J."/>
        </authorList>
    </citation>
    <scope>NUCLEOTIDE SEQUENCE [LARGE SCALE GENOMIC DNA]</scope>
</reference>
<dbReference type="SUPFAM" id="SSF48208">
    <property type="entry name" value="Six-hairpin glycosidases"/>
    <property type="match status" value="1"/>
</dbReference>
<accession>L5M131</accession>
<evidence type="ECO:0000313" key="4">
    <source>
        <dbReference type="Proteomes" id="UP000010556"/>
    </source>
</evidence>
<name>L5M131_MYODS</name>
<dbReference type="GO" id="GO:0047402">
    <property type="term" value="F:protein-glucosylgalactosylhydroxylysine glucosidase activity"/>
    <property type="evidence" value="ECO:0007669"/>
    <property type="project" value="TreeGrafter"/>
</dbReference>
<organism evidence="3 4">
    <name type="scientific">Myotis davidii</name>
    <name type="common">David's myotis</name>
    <dbReference type="NCBI Taxonomy" id="225400"/>
    <lineage>
        <taxon>Eukaryota</taxon>
        <taxon>Metazoa</taxon>
        <taxon>Chordata</taxon>
        <taxon>Craniata</taxon>
        <taxon>Vertebrata</taxon>
        <taxon>Euteleostomi</taxon>
        <taxon>Mammalia</taxon>
        <taxon>Eutheria</taxon>
        <taxon>Laurasiatheria</taxon>
        <taxon>Chiroptera</taxon>
        <taxon>Yangochiroptera</taxon>
        <taxon>Vespertilionidae</taxon>
        <taxon>Myotis</taxon>
    </lineage>
</organism>